<keyword evidence="2" id="KW-1185">Reference proteome</keyword>
<evidence type="ECO:0000313" key="2">
    <source>
        <dbReference type="Proteomes" id="UP001162972"/>
    </source>
</evidence>
<comment type="caution">
    <text evidence="1">The sequence shown here is derived from an EMBL/GenBank/DDBJ whole genome shotgun (WGS) entry which is preliminary data.</text>
</comment>
<organism evidence="1 2">
    <name type="scientific">Salix udensis</name>
    <dbReference type="NCBI Taxonomy" id="889485"/>
    <lineage>
        <taxon>Eukaryota</taxon>
        <taxon>Viridiplantae</taxon>
        <taxon>Streptophyta</taxon>
        <taxon>Embryophyta</taxon>
        <taxon>Tracheophyta</taxon>
        <taxon>Spermatophyta</taxon>
        <taxon>Magnoliopsida</taxon>
        <taxon>eudicotyledons</taxon>
        <taxon>Gunneridae</taxon>
        <taxon>Pentapetalae</taxon>
        <taxon>rosids</taxon>
        <taxon>fabids</taxon>
        <taxon>Malpighiales</taxon>
        <taxon>Salicaceae</taxon>
        <taxon>Saliceae</taxon>
        <taxon>Salix</taxon>
    </lineage>
</organism>
<name>A0AAD6K3Z0_9ROSI</name>
<dbReference type="EMBL" id="JAPFFJ010000012">
    <property type="protein sequence ID" value="KAJ6415492.1"/>
    <property type="molecule type" value="Genomic_DNA"/>
</dbReference>
<protein>
    <submittedName>
        <fullName evidence="1">Uncharacterized protein</fullName>
    </submittedName>
</protein>
<sequence>MLAAGRLDYRNSSPWCYELSLAEGGGCLKRLGNCRWGWVGQSAVEIIHPVGKHAPPTV</sequence>
<reference evidence="1 2" key="1">
    <citation type="journal article" date="2023" name="Int. J. Mol. Sci.">
        <title>De Novo Assembly and Annotation of 11 Diverse Shrub Willow (Salix) Genomes Reveals Novel Gene Organization in Sex-Linked Regions.</title>
        <authorList>
            <person name="Hyden B."/>
            <person name="Feng K."/>
            <person name="Yates T.B."/>
            <person name="Jawdy S."/>
            <person name="Cereghino C."/>
            <person name="Smart L.B."/>
            <person name="Muchero W."/>
        </authorList>
    </citation>
    <scope>NUCLEOTIDE SEQUENCE [LARGE SCALE GENOMIC DNA]</scope>
    <source>
        <tissue evidence="1">Shoot tip</tissue>
    </source>
</reference>
<dbReference type="AlphaFoldDB" id="A0AAD6K3Z0"/>
<accession>A0AAD6K3Z0</accession>
<evidence type="ECO:0000313" key="1">
    <source>
        <dbReference type="EMBL" id="KAJ6415492.1"/>
    </source>
</evidence>
<gene>
    <name evidence="1" type="ORF">OIU84_004314</name>
</gene>
<dbReference type="Proteomes" id="UP001162972">
    <property type="component" value="Chromosome 3"/>
</dbReference>
<proteinExistence type="predicted"/>